<gene>
    <name evidence="1" type="ORF">QEH52_09420</name>
</gene>
<keyword evidence="2" id="KW-1185">Reference proteome</keyword>
<accession>A0ABU1AUB7</accession>
<dbReference type="RefSeq" id="WP_308949975.1">
    <property type="nucleotide sequence ID" value="NZ_JARXHW010000018.1"/>
</dbReference>
<protein>
    <submittedName>
        <fullName evidence="1">Uncharacterized protein</fullName>
    </submittedName>
</protein>
<evidence type="ECO:0000313" key="1">
    <source>
        <dbReference type="EMBL" id="MDQ8207728.1"/>
    </source>
</evidence>
<dbReference type="Proteomes" id="UP001225316">
    <property type="component" value="Unassembled WGS sequence"/>
</dbReference>
<sequence>MNNILQKHLEATGGPKNWDSVESIRLSGSIERQGKTVDLVIVKKRPNQIRATITIPGPNNEMYQMIRAHDGHNGWTATRLAGATEMVRKPLDDEAASDLLADSGVLPPLVKLWREGARIQLAGTENFEGENAFVLEIEQSEKQHTHRFFVSRDSYHLLAHHIQTPTDITETSFYNYTERQGVYLPTRTTMNAKSTGTSIMHVKSIEIGVGIYKEYFNAGDPLQTANY</sequence>
<name>A0ABU1AUB7_9BACT</name>
<dbReference type="Gene3D" id="2.50.20.10">
    <property type="entry name" value="Lipoprotein localisation LolA/LolB/LppX"/>
    <property type="match status" value="1"/>
</dbReference>
<evidence type="ECO:0000313" key="2">
    <source>
        <dbReference type="Proteomes" id="UP001225316"/>
    </source>
</evidence>
<dbReference type="EMBL" id="JARXHW010000018">
    <property type="protein sequence ID" value="MDQ8207728.1"/>
    <property type="molecule type" value="Genomic_DNA"/>
</dbReference>
<organism evidence="1 2">
    <name type="scientific">Thalassobacterium maritimum</name>
    <dbReference type="NCBI Taxonomy" id="3041265"/>
    <lineage>
        <taxon>Bacteria</taxon>
        <taxon>Pseudomonadati</taxon>
        <taxon>Verrucomicrobiota</taxon>
        <taxon>Opitutia</taxon>
        <taxon>Puniceicoccales</taxon>
        <taxon>Coraliomargaritaceae</taxon>
        <taxon>Thalassobacterium</taxon>
    </lineage>
</organism>
<proteinExistence type="predicted"/>
<comment type="caution">
    <text evidence="1">The sequence shown here is derived from an EMBL/GenBank/DDBJ whole genome shotgun (WGS) entry which is preliminary data.</text>
</comment>
<reference evidence="1 2" key="1">
    <citation type="submission" date="2023-04" db="EMBL/GenBank/DDBJ databases">
        <title>A novel bacteria isolated from coastal sediment.</title>
        <authorList>
            <person name="Liu X.-J."/>
            <person name="Du Z.-J."/>
        </authorList>
    </citation>
    <scope>NUCLEOTIDE SEQUENCE [LARGE SCALE GENOMIC DNA]</scope>
    <source>
        <strain evidence="1 2">SDUM461003</strain>
    </source>
</reference>